<feature type="compositionally biased region" description="Polar residues" evidence="11">
    <location>
        <begin position="51"/>
        <end position="70"/>
    </location>
</feature>
<feature type="domain" description="C2H2-type" evidence="12">
    <location>
        <begin position="326"/>
        <end position="349"/>
    </location>
</feature>
<keyword evidence="7" id="KW-0238">DNA-binding</keyword>
<keyword evidence="14" id="KW-1185">Reference proteome</keyword>
<evidence type="ECO:0000256" key="1">
    <source>
        <dbReference type="ARBA" id="ARBA00004123"/>
    </source>
</evidence>
<sequence>MASPTPILADDSDSETLSTGTGEITKGYNLMNIRPSENSAFRVFEPLNKRGCQSSTSTTFDPENDNSTHVTKTERPLNLSTKTSTKKGSIWSPASMCEGESLSRKDNPEEMESDETSSVATSSGYHSEQLNPYAAFYNGFSSGLYQLSQQLLYPVLFRPLDPFARLRLQLDVAARPLAARLPERSKSNFRCSVCELELPSFVDYEEHVKKSHDDMLATFARSFSDSLSQDSSIESTSSDRTYSCKQCGKCFKRSSTLSTHLLIHSDTRPYPCQFCGKRFHQKSDMKKHTYIHTGEKPHKCVVCLKAFSQSSNLITHMRKHTGYKPFGCGLCEKAFQRKVDLRRHRESQHPSLAHLPLPPPLQFHQRSSDREVSPSDISDRLSSQELFSVKRSY</sequence>
<feature type="region of interest" description="Disordered" evidence="11">
    <location>
        <begin position="1"/>
        <end position="23"/>
    </location>
</feature>
<evidence type="ECO:0000256" key="2">
    <source>
        <dbReference type="ARBA" id="ARBA00022723"/>
    </source>
</evidence>
<evidence type="ECO:0000256" key="4">
    <source>
        <dbReference type="ARBA" id="ARBA00022771"/>
    </source>
</evidence>
<evidence type="ECO:0000256" key="11">
    <source>
        <dbReference type="SAM" id="MobiDB-lite"/>
    </source>
</evidence>
<dbReference type="PANTHER" id="PTHR16515:SF49">
    <property type="entry name" value="GASTRULA ZINC FINGER PROTEIN XLCGF49.1-LIKE-RELATED"/>
    <property type="match status" value="1"/>
</dbReference>
<evidence type="ECO:0000313" key="13">
    <source>
        <dbReference type="EMBL" id="KAK2714893.1"/>
    </source>
</evidence>
<feature type="compositionally biased region" description="Polar residues" evidence="11">
    <location>
        <begin position="78"/>
        <end position="87"/>
    </location>
</feature>
<evidence type="ECO:0000256" key="7">
    <source>
        <dbReference type="ARBA" id="ARBA00023125"/>
    </source>
</evidence>
<dbReference type="GO" id="GO:0000122">
    <property type="term" value="P:negative regulation of transcription by RNA polymerase II"/>
    <property type="evidence" value="ECO:0007669"/>
    <property type="project" value="UniProtKB-ARBA"/>
</dbReference>
<feature type="domain" description="C2H2-type" evidence="12">
    <location>
        <begin position="242"/>
        <end position="269"/>
    </location>
</feature>
<dbReference type="Pfam" id="PF00096">
    <property type="entry name" value="zf-C2H2"/>
    <property type="match status" value="4"/>
</dbReference>
<dbReference type="FunFam" id="3.30.160.60:FF:000245">
    <property type="entry name" value="zinc finger protein Gfi-1"/>
    <property type="match status" value="1"/>
</dbReference>
<feature type="region of interest" description="Disordered" evidence="11">
    <location>
        <begin position="344"/>
        <end position="378"/>
    </location>
</feature>
<protein>
    <recommendedName>
        <fullName evidence="12">C2H2-type domain-containing protein</fullName>
    </recommendedName>
</protein>
<dbReference type="Proteomes" id="UP001187531">
    <property type="component" value="Unassembled WGS sequence"/>
</dbReference>
<evidence type="ECO:0000256" key="10">
    <source>
        <dbReference type="PROSITE-ProRule" id="PRU00042"/>
    </source>
</evidence>
<dbReference type="SMART" id="SM00355">
    <property type="entry name" value="ZnF_C2H2"/>
    <property type="match status" value="5"/>
</dbReference>
<dbReference type="InterPro" id="IPR013087">
    <property type="entry name" value="Znf_C2H2_type"/>
</dbReference>
<feature type="compositionally biased region" description="Basic and acidic residues" evidence="11">
    <location>
        <begin position="366"/>
        <end position="378"/>
    </location>
</feature>
<proteinExistence type="predicted"/>
<keyword evidence="9" id="KW-0539">Nucleus</keyword>
<evidence type="ECO:0000256" key="9">
    <source>
        <dbReference type="ARBA" id="ARBA00023242"/>
    </source>
</evidence>
<dbReference type="PANTHER" id="PTHR16515">
    <property type="entry name" value="PR DOMAIN ZINC FINGER PROTEIN"/>
    <property type="match status" value="1"/>
</dbReference>
<dbReference type="AlphaFoldDB" id="A0AA88HPK9"/>
<feature type="region of interest" description="Disordered" evidence="11">
    <location>
        <begin position="51"/>
        <end position="124"/>
    </location>
</feature>
<gene>
    <name evidence="13" type="ORF">QYM36_009781</name>
</gene>
<keyword evidence="5" id="KW-0862">Zinc</keyword>
<dbReference type="GO" id="GO:0008270">
    <property type="term" value="F:zinc ion binding"/>
    <property type="evidence" value="ECO:0007669"/>
    <property type="project" value="UniProtKB-KW"/>
</dbReference>
<comment type="caution">
    <text evidence="13">The sequence shown here is derived from an EMBL/GenBank/DDBJ whole genome shotgun (WGS) entry which is preliminary data.</text>
</comment>
<dbReference type="EMBL" id="JAVRJZ010000012">
    <property type="protein sequence ID" value="KAK2714893.1"/>
    <property type="molecule type" value="Genomic_DNA"/>
</dbReference>
<feature type="domain" description="C2H2-type" evidence="12">
    <location>
        <begin position="298"/>
        <end position="325"/>
    </location>
</feature>
<keyword evidence="6" id="KW-0805">Transcription regulation</keyword>
<keyword evidence="3" id="KW-0677">Repeat</keyword>
<evidence type="ECO:0000256" key="5">
    <source>
        <dbReference type="ARBA" id="ARBA00022833"/>
    </source>
</evidence>
<dbReference type="PROSITE" id="PS50157">
    <property type="entry name" value="ZINC_FINGER_C2H2_2"/>
    <property type="match status" value="4"/>
</dbReference>
<evidence type="ECO:0000256" key="3">
    <source>
        <dbReference type="ARBA" id="ARBA00022737"/>
    </source>
</evidence>
<dbReference type="GO" id="GO:0005634">
    <property type="term" value="C:nucleus"/>
    <property type="evidence" value="ECO:0007669"/>
    <property type="project" value="UniProtKB-SubCell"/>
</dbReference>
<feature type="domain" description="C2H2-type" evidence="12">
    <location>
        <begin position="270"/>
        <end position="297"/>
    </location>
</feature>
<dbReference type="FunFam" id="3.30.160.60:FF:000208">
    <property type="entry name" value="zinc finger protein Gfi-1b"/>
    <property type="match status" value="1"/>
</dbReference>
<dbReference type="InterPro" id="IPR036236">
    <property type="entry name" value="Znf_C2H2_sf"/>
</dbReference>
<dbReference type="InterPro" id="IPR050331">
    <property type="entry name" value="Zinc_finger"/>
</dbReference>
<dbReference type="PROSITE" id="PS00028">
    <property type="entry name" value="ZINC_FINGER_C2H2_1"/>
    <property type="match status" value="4"/>
</dbReference>
<dbReference type="SUPFAM" id="SSF57667">
    <property type="entry name" value="beta-beta-alpha zinc fingers"/>
    <property type="match status" value="2"/>
</dbReference>
<dbReference type="Gene3D" id="3.30.160.60">
    <property type="entry name" value="Classic Zinc Finger"/>
    <property type="match status" value="4"/>
</dbReference>
<evidence type="ECO:0000313" key="14">
    <source>
        <dbReference type="Proteomes" id="UP001187531"/>
    </source>
</evidence>
<keyword evidence="4 10" id="KW-0863">Zinc-finger</keyword>
<dbReference type="FunFam" id="3.30.160.60:FF:000148">
    <property type="entry name" value="zinc finger protein Gfi-1"/>
    <property type="match status" value="1"/>
</dbReference>
<reference evidence="13" key="1">
    <citation type="submission" date="2023-07" db="EMBL/GenBank/DDBJ databases">
        <title>Chromosome-level genome assembly of Artemia franciscana.</title>
        <authorList>
            <person name="Jo E."/>
        </authorList>
    </citation>
    <scope>NUCLEOTIDE SEQUENCE</scope>
    <source>
        <tissue evidence="13">Whole body</tissue>
    </source>
</reference>
<organism evidence="13 14">
    <name type="scientific">Artemia franciscana</name>
    <name type="common">Brine shrimp</name>
    <name type="synonym">Artemia sanfranciscana</name>
    <dbReference type="NCBI Taxonomy" id="6661"/>
    <lineage>
        <taxon>Eukaryota</taxon>
        <taxon>Metazoa</taxon>
        <taxon>Ecdysozoa</taxon>
        <taxon>Arthropoda</taxon>
        <taxon>Crustacea</taxon>
        <taxon>Branchiopoda</taxon>
        <taxon>Anostraca</taxon>
        <taxon>Artemiidae</taxon>
        <taxon>Artemia</taxon>
    </lineage>
</organism>
<evidence type="ECO:0000259" key="12">
    <source>
        <dbReference type="PROSITE" id="PS50157"/>
    </source>
</evidence>
<comment type="subcellular location">
    <subcellularLocation>
        <location evidence="1">Nucleus</location>
    </subcellularLocation>
</comment>
<name>A0AA88HPK9_ARTSF</name>
<keyword evidence="8" id="KW-0804">Transcription</keyword>
<dbReference type="GO" id="GO:0000981">
    <property type="term" value="F:DNA-binding transcription factor activity, RNA polymerase II-specific"/>
    <property type="evidence" value="ECO:0007669"/>
    <property type="project" value="UniProtKB-ARBA"/>
</dbReference>
<dbReference type="FunFam" id="3.30.160.60:FF:000432">
    <property type="entry name" value="zinc finger protein Gfi-1b isoform X1"/>
    <property type="match status" value="1"/>
</dbReference>
<evidence type="ECO:0000256" key="6">
    <source>
        <dbReference type="ARBA" id="ARBA00023015"/>
    </source>
</evidence>
<accession>A0AA88HPK9</accession>
<keyword evidence="2" id="KW-0479">Metal-binding</keyword>
<evidence type="ECO:0000256" key="8">
    <source>
        <dbReference type="ARBA" id="ARBA00023163"/>
    </source>
</evidence>
<dbReference type="GO" id="GO:0003677">
    <property type="term" value="F:DNA binding"/>
    <property type="evidence" value="ECO:0007669"/>
    <property type="project" value="UniProtKB-KW"/>
</dbReference>